<accession>G2XYE3</accession>
<gene>
    <name evidence="1" type="ORF">BofuT4_uP044980.1</name>
</gene>
<dbReference type="HOGENOM" id="CLU_3279364_0_0_1"/>
<dbReference type="EMBL" id="FQ790278">
    <property type="protein sequence ID" value="CCD45480.1"/>
    <property type="molecule type" value="Genomic_DNA"/>
</dbReference>
<evidence type="ECO:0000313" key="1">
    <source>
        <dbReference type="EMBL" id="CCD45480.1"/>
    </source>
</evidence>
<dbReference type="OrthoDB" id="3464520at2759"/>
<proteinExistence type="predicted"/>
<organism evidence="1 2">
    <name type="scientific">Botryotinia fuckeliana (strain T4)</name>
    <name type="common">Noble rot fungus</name>
    <name type="synonym">Botrytis cinerea</name>
    <dbReference type="NCBI Taxonomy" id="999810"/>
    <lineage>
        <taxon>Eukaryota</taxon>
        <taxon>Fungi</taxon>
        <taxon>Dikarya</taxon>
        <taxon>Ascomycota</taxon>
        <taxon>Pezizomycotina</taxon>
        <taxon>Leotiomycetes</taxon>
        <taxon>Helotiales</taxon>
        <taxon>Sclerotiniaceae</taxon>
        <taxon>Botrytis</taxon>
    </lineage>
</organism>
<dbReference type="Proteomes" id="UP000008177">
    <property type="component" value="Unplaced contigs"/>
</dbReference>
<protein>
    <submittedName>
        <fullName evidence="1">Uncharacterized protein</fullName>
    </submittedName>
</protein>
<name>G2XYE3_BOTF4</name>
<reference evidence="2" key="1">
    <citation type="journal article" date="2011" name="PLoS Genet.">
        <title>Genomic analysis of the necrotrophic fungal pathogens Sclerotinia sclerotiorum and Botrytis cinerea.</title>
        <authorList>
            <person name="Amselem J."/>
            <person name="Cuomo C.A."/>
            <person name="van Kan J.A."/>
            <person name="Viaud M."/>
            <person name="Benito E.P."/>
            <person name="Couloux A."/>
            <person name="Coutinho P.M."/>
            <person name="de Vries R.P."/>
            <person name="Dyer P.S."/>
            <person name="Fillinger S."/>
            <person name="Fournier E."/>
            <person name="Gout L."/>
            <person name="Hahn M."/>
            <person name="Kohn L."/>
            <person name="Lapalu N."/>
            <person name="Plummer K.M."/>
            <person name="Pradier J.M."/>
            <person name="Quevillon E."/>
            <person name="Sharon A."/>
            <person name="Simon A."/>
            <person name="ten Have A."/>
            <person name="Tudzynski B."/>
            <person name="Tudzynski P."/>
            <person name="Wincker P."/>
            <person name="Andrew M."/>
            <person name="Anthouard V."/>
            <person name="Beever R.E."/>
            <person name="Beffa R."/>
            <person name="Benoit I."/>
            <person name="Bouzid O."/>
            <person name="Brault B."/>
            <person name="Chen Z."/>
            <person name="Choquer M."/>
            <person name="Collemare J."/>
            <person name="Cotton P."/>
            <person name="Danchin E.G."/>
            <person name="Da Silva C."/>
            <person name="Gautier A."/>
            <person name="Giraud C."/>
            <person name="Giraud T."/>
            <person name="Gonzalez C."/>
            <person name="Grossetete S."/>
            <person name="Guldener U."/>
            <person name="Henrissat B."/>
            <person name="Howlett B.J."/>
            <person name="Kodira C."/>
            <person name="Kretschmer M."/>
            <person name="Lappartient A."/>
            <person name="Leroch M."/>
            <person name="Levis C."/>
            <person name="Mauceli E."/>
            <person name="Neuveglise C."/>
            <person name="Oeser B."/>
            <person name="Pearson M."/>
            <person name="Poulain J."/>
            <person name="Poussereau N."/>
            <person name="Quesneville H."/>
            <person name="Rascle C."/>
            <person name="Schumacher J."/>
            <person name="Segurens B."/>
            <person name="Sexton A."/>
            <person name="Silva E."/>
            <person name="Sirven C."/>
            <person name="Soanes D.M."/>
            <person name="Talbot N.J."/>
            <person name="Templeton M."/>
            <person name="Yandava C."/>
            <person name="Yarden O."/>
            <person name="Zeng Q."/>
            <person name="Rollins J.A."/>
            <person name="Lebrun M.H."/>
            <person name="Dickman M."/>
        </authorList>
    </citation>
    <scope>NUCLEOTIDE SEQUENCE [LARGE SCALE GENOMIC DNA]</scope>
    <source>
        <strain evidence="2">T4</strain>
    </source>
</reference>
<sequence length="41" mass="4576">MMIFIRTAVLMIERVPDGELHREVGETCFRSLAGQNALSAL</sequence>
<dbReference type="InParanoid" id="G2XYE3"/>
<dbReference type="AlphaFoldDB" id="G2XYE3"/>
<evidence type="ECO:0000313" key="2">
    <source>
        <dbReference type="Proteomes" id="UP000008177"/>
    </source>
</evidence>